<accession>A0AA41N742</accession>
<dbReference type="GO" id="GO:0051536">
    <property type="term" value="F:iron-sulfur cluster binding"/>
    <property type="evidence" value="ECO:0007669"/>
    <property type="project" value="InterPro"/>
</dbReference>
<dbReference type="AlphaFoldDB" id="A0AA41N742"/>
<dbReference type="Proteomes" id="UP001166674">
    <property type="component" value="Unassembled WGS sequence"/>
</dbReference>
<reference evidence="2" key="1">
    <citation type="submission" date="2020-03" db="EMBL/GenBank/DDBJ databases">
        <title>Studies in the Genomics of Life Span.</title>
        <authorList>
            <person name="Glass D."/>
        </authorList>
    </citation>
    <scope>NUCLEOTIDE SEQUENCE</scope>
    <source>
        <strain evidence="2">SUZIE</strain>
        <tissue evidence="2">Muscle</tissue>
    </source>
</reference>
<organism evidence="2 3">
    <name type="scientific">Sciurus carolinensis</name>
    <name type="common">Eastern gray squirrel</name>
    <dbReference type="NCBI Taxonomy" id="30640"/>
    <lineage>
        <taxon>Eukaryota</taxon>
        <taxon>Metazoa</taxon>
        <taxon>Chordata</taxon>
        <taxon>Craniata</taxon>
        <taxon>Vertebrata</taxon>
        <taxon>Euteleostomi</taxon>
        <taxon>Mammalia</taxon>
        <taxon>Eutheria</taxon>
        <taxon>Euarchontoglires</taxon>
        <taxon>Glires</taxon>
        <taxon>Rodentia</taxon>
        <taxon>Sciuromorpha</taxon>
        <taxon>Sciuridae</taxon>
        <taxon>Sciurinae</taxon>
        <taxon>Sciurini</taxon>
        <taxon>Sciurus</taxon>
    </lineage>
</organism>
<dbReference type="PANTHER" id="PTHR10093">
    <property type="entry name" value="IRON-SULFUR CLUSTER ASSEMBLY ENZYME NIFU HOMOLOG"/>
    <property type="match status" value="1"/>
</dbReference>
<evidence type="ECO:0000259" key="1">
    <source>
        <dbReference type="Pfam" id="PF01592"/>
    </source>
</evidence>
<name>A0AA41N742_SCICA</name>
<dbReference type="EMBL" id="JAATJV010395498">
    <property type="protein sequence ID" value="MBZ3884831.1"/>
    <property type="molecule type" value="Genomic_DNA"/>
</dbReference>
<evidence type="ECO:0000313" key="2">
    <source>
        <dbReference type="EMBL" id="MBZ3884831.1"/>
    </source>
</evidence>
<sequence>MATAGAAVWGERRQPCCSGARACLLGSCQLRPGSITRKLWIIMKILEISLATDWVKGKTVEEALTIKNTDITKELCLPPVKLHCTMLAEDAIKSALADYKLKQDPKRGEAEKSALTAAPEAPQLLTPLRAHLKMSEASHIPGKPCEVRTVFAIHIVTDESKIHPLIVLSPVISFSSLLLP</sequence>
<evidence type="ECO:0000313" key="3">
    <source>
        <dbReference type="Proteomes" id="UP001166674"/>
    </source>
</evidence>
<dbReference type="GO" id="GO:0005506">
    <property type="term" value="F:iron ion binding"/>
    <property type="evidence" value="ECO:0007669"/>
    <property type="project" value="InterPro"/>
</dbReference>
<dbReference type="InterPro" id="IPR002871">
    <property type="entry name" value="NIF_FeS_clus_asmbl_NifU_N"/>
</dbReference>
<proteinExistence type="predicted"/>
<gene>
    <name evidence="2" type="ORF">SUZIE_179900</name>
</gene>
<protein>
    <submittedName>
        <fullName evidence="2">Iron-sulfur cluster assembly enzyme ISCU, mitochondrial</fullName>
    </submittedName>
</protein>
<dbReference type="SUPFAM" id="SSF82649">
    <property type="entry name" value="SufE/NifU"/>
    <property type="match status" value="1"/>
</dbReference>
<dbReference type="Pfam" id="PF01592">
    <property type="entry name" value="NifU_N"/>
    <property type="match status" value="1"/>
</dbReference>
<keyword evidence="3" id="KW-1185">Reference proteome</keyword>
<dbReference type="GO" id="GO:0016226">
    <property type="term" value="P:iron-sulfur cluster assembly"/>
    <property type="evidence" value="ECO:0007669"/>
    <property type="project" value="InterPro"/>
</dbReference>
<dbReference type="Gene3D" id="3.90.1010.10">
    <property type="match status" value="1"/>
</dbReference>
<comment type="caution">
    <text evidence="2">The sequence shown here is derived from an EMBL/GenBank/DDBJ whole genome shotgun (WGS) entry which is preliminary data.</text>
</comment>
<feature type="domain" description="NIF system FeS cluster assembly NifU N-terminal" evidence="1">
    <location>
        <begin position="49"/>
        <end position="103"/>
    </location>
</feature>